<organism evidence="5 6">
    <name type="scientific">Corynebacterium vitaeruminis DSM 20294</name>
    <dbReference type="NCBI Taxonomy" id="1224164"/>
    <lineage>
        <taxon>Bacteria</taxon>
        <taxon>Bacillati</taxon>
        <taxon>Actinomycetota</taxon>
        <taxon>Actinomycetes</taxon>
        <taxon>Mycobacteriales</taxon>
        <taxon>Corynebacteriaceae</taxon>
        <taxon>Corynebacterium</taxon>
    </lineage>
</organism>
<dbReference type="InterPro" id="IPR003728">
    <property type="entry name" value="Ribosome_maturation_RimP"/>
</dbReference>
<dbReference type="eggNOG" id="COG0779">
    <property type="taxonomic scope" value="Bacteria"/>
</dbReference>
<dbReference type="SUPFAM" id="SSF75420">
    <property type="entry name" value="YhbC-like, N-terminal domain"/>
    <property type="match status" value="1"/>
</dbReference>
<dbReference type="Pfam" id="PF02576">
    <property type="entry name" value="RimP_N"/>
    <property type="match status" value="1"/>
</dbReference>
<dbReference type="STRING" id="1224164.B843_08265"/>
<dbReference type="PATRIC" id="fig|1224164.3.peg.1666"/>
<reference evidence="5 6" key="1">
    <citation type="submission" date="2013-02" db="EMBL/GenBank/DDBJ databases">
        <title>The complete genome sequence of Corynebacterium vitaeruminis DSM 20294.</title>
        <authorList>
            <person name="Ruckert C."/>
            <person name="Albersmeier A."/>
            <person name="Kalinowski J."/>
        </authorList>
    </citation>
    <scope>NUCLEOTIDE SEQUENCE [LARGE SCALE GENOMIC DNA]</scope>
    <source>
        <strain evidence="6">ATCC 10234</strain>
    </source>
</reference>
<dbReference type="RefSeq" id="WP_025253055.1">
    <property type="nucleotide sequence ID" value="NZ_CP004353.1"/>
</dbReference>
<dbReference type="Proteomes" id="UP000019222">
    <property type="component" value="Chromosome"/>
</dbReference>
<accession>W5Y944</accession>
<evidence type="ECO:0000256" key="2">
    <source>
        <dbReference type="ARBA" id="ARBA00022517"/>
    </source>
</evidence>
<dbReference type="NCBIfam" id="NF000930">
    <property type="entry name" value="PRK00092.2-2"/>
    <property type="match status" value="1"/>
</dbReference>
<keyword evidence="1 3" id="KW-0963">Cytoplasm</keyword>
<dbReference type="InterPro" id="IPR028989">
    <property type="entry name" value="RimP_N"/>
</dbReference>
<dbReference type="EMBL" id="CP004353">
    <property type="protein sequence ID" value="AHI23038.1"/>
    <property type="molecule type" value="Genomic_DNA"/>
</dbReference>
<dbReference type="HOGENOM" id="CLU_070525_3_0_11"/>
<dbReference type="GO" id="GO:0000028">
    <property type="term" value="P:ribosomal small subunit assembly"/>
    <property type="evidence" value="ECO:0007669"/>
    <property type="project" value="TreeGrafter"/>
</dbReference>
<dbReference type="GO" id="GO:0005829">
    <property type="term" value="C:cytosol"/>
    <property type="evidence" value="ECO:0007669"/>
    <property type="project" value="TreeGrafter"/>
</dbReference>
<evidence type="ECO:0000313" key="6">
    <source>
        <dbReference type="Proteomes" id="UP000019222"/>
    </source>
</evidence>
<proteinExistence type="inferred from homology"/>
<name>W5Y944_9CORY</name>
<evidence type="ECO:0000259" key="4">
    <source>
        <dbReference type="Pfam" id="PF02576"/>
    </source>
</evidence>
<dbReference type="PANTHER" id="PTHR33867">
    <property type="entry name" value="RIBOSOME MATURATION FACTOR RIMP"/>
    <property type="match status" value="1"/>
</dbReference>
<gene>
    <name evidence="3" type="primary">rimP</name>
    <name evidence="5" type="ORF">B843_08265</name>
</gene>
<comment type="function">
    <text evidence="3">Required for maturation of 30S ribosomal subunits.</text>
</comment>
<evidence type="ECO:0000256" key="3">
    <source>
        <dbReference type="HAMAP-Rule" id="MF_01077"/>
    </source>
</evidence>
<feature type="domain" description="Ribosome maturation factor RimP N-terminal" evidence="4">
    <location>
        <begin position="12"/>
        <end position="89"/>
    </location>
</feature>
<evidence type="ECO:0000313" key="5">
    <source>
        <dbReference type="EMBL" id="AHI23038.1"/>
    </source>
</evidence>
<dbReference type="Gene3D" id="3.30.300.70">
    <property type="entry name" value="RimP-like superfamily, N-terminal"/>
    <property type="match status" value="1"/>
</dbReference>
<comment type="similarity">
    <text evidence="3">Belongs to the RimP family.</text>
</comment>
<comment type="subcellular location">
    <subcellularLocation>
        <location evidence="3">Cytoplasm</location>
    </subcellularLocation>
</comment>
<protein>
    <recommendedName>
        <fullName evidence="3">Ribosome maturation factor RimP</fullName>
    </recommendedName>
</protein>
<dbReference type="AlphaFoldDB" id="W5Y944"/>
<dbReference type="GO" id="GO:0006412">
    <property type="term" value="P:translation"/>
    <property type="evidence" value="ECO:0007669"/>
    <property type="project" value="TreeGrafter"/>
</dbReference>
<dbReference type="PANTHER" id="PTHR33867:SF1">
    <property type="entry name" value="RIBOSOME MATURATION FACTOR RIMP"/>
    <property type="match status" value="1"/>
</dbReference>
<dbReference type="InterPro" id="IPR035956">
    <property type="entry name" value="RimP_N_sf"/>
</dbReference>
<keyword evidence="6" id="KW-1185">Reference proteome</keyword>
<keyword evidence="2 3" id="KW-0690">Ribosome biogenesis</keyword>
<evidence type="ECO:0000256" key="1">
    <source>
        <dbReference type="ARBA" id="ARBA00022490"/>
    </source>
</evidence>
<sequence length="185" mass="20124">MAFPSVEQLTEIITPVAAAHGLDLEKVKVSRAGKKSLVAVAVDSDSRVNSDTLEVLSNELSALFDAKEDSGELNFGPGYTLEVGTPGTDMALTLPRHWRRNRGRLVTLVEDGKKSVWRIGALAPDEAQVVLVARQGKKLVVETAELAQHGDSMVEIEFAQPAADEMELVALSFEEAVERREDNNK</sequence>
<dbReference type="KEGG" id="cvt:B843_08265"/>
<dbReference type="HAMAP" id="MF_01077">
    <property type="entry name" value="RimP"/>
    <property type="match status" value="1"/>
</dbReference>